<dbReference type="InterPro" id="IPR011006">
    <property type="entry name" value="CheY-like_superfamily"/>
</dbReference>
<evidence type="ECO:0000313" key="4">
    <source>
        <dbReference type="EMBL" id="GGN48633.1"/>
    </source>
</evidence>
<feature type="domain" description="Response regulatory" evidence="3">
    <location>
        <begin position="14"/>
        <end position="131"/>
    </location>
</feature>
<evidence type="ECO:0000256" key="2">
    <source>
        <dbReference type="PROSITE-ProRule" id="PRU00169"/>
    </source>
</evidence>
<dbReference type="PANTHER" id="PTHR43156">
    <property type="entry name" value="STAGE II SPORULATION PROTEIN E-RELATED"/>
    <property type="match status" value="1"/>
</dbReference>
<evidence type="ECO:0000259" key="3">
    <source>
        <dbReference type="PROSITE" id="PS50110"/>
    </source>
</evidence>
<organism evidence="4 5">
    <name type="scientific">Novosphingobium indicum</name>
    <dbReference type="NCBI Taxonomy" id="462949"/>
    <lineage>
        <taxon>Bacteria</taxon>
        <taxon>Pseudomonadati</taxon>
        <taxon>Pseudomonadota</taxon>
        <taxon>Alphaproteobacteria</taxon>
        <taxon>Sphingomonadales</taxon>
        <taxon>Sphingomonadaceae</taxon>
        <taxon>Novosphingobium</taxon>
    </lineage>
</organism>
<keyword evidence="5" id="KW-1185">Reference proteome</keyword>
<dbReference type="PROSITE" id="PS50110">
    <property type="entry name" value="RESPONSE_REGULATORY"/>
    <property type="match status" value="1"/>
</dbReference>
<accession>A0ABQ2JM14</accession>
<proteinExistence type="predicted"/>
<dbReference type="Proteomes" id="UP000605099">
    <property type="component" value="Unassembled WGS sequence"/>
</dbReference>
<evidence type="ECO:0000313" key="5">
    <source>
        <dbReference type="Proteomes" id="UP000605099"/>
    </source>
</evidence>
<dbReference type="Gene3D" id="3.40.50.2300">
    <property type="match status" value="1"/>
</dbReference>
<feature type="modified residue" description="4-aspartylphosphate" evidence="2">
    <location>
        <position position="63"/>
    </location>
</feature>
<dbReference type="SUPFAM" id="SSF52172">
    <property type="entry name" value="CheY-like"/>
    <property type="match status" value="1"/>
</dbReference>
<gene>
    <name evidence="4" type="ORF">GCM10011349_18510</name>
</gene>
<protein>
    <recommendedName>
        <fullName evidence="3">Response regulatory domain-containing protein</fullName>
    </recommendedName>
</protein>
<dbReference type="Pfam" id="PF00072">
    <property type="entry name" value="Response_reg"/>
    <property type="match status" value="1"/>
</dbReference>
<reference evidence="5" key="1">
    <citation type="journal article" date="2019" name="Int. J. Syst. Evol. Microbiol.">
        <title>The Global Catalogue of Microorganisms (GCM) 10K type strain sequencing project: providing services to taxonomists for standard genome sequencing and annotation.</title>
        <authorList>
            <consortium name="The Broad Institute Genomics Platform"/>
            <consortium name="The Broad Institute Genome Sequencing Center for Infectious Disease"/>
            <person name="Wu L."/>
            <person name="Ma J."/>
        </authorList>
    </citation>
    <scope>NUCLEOTIDE SEQUENCE [LARGE SCALE GENOMIC DNA]</scope>
    <source>
        <strain evidence="5">CGMCC 1.6784</strain>
    </source>
</reference>
<comment type="caution">
    <text evidence="4">The sequence shown here is derived from an EMBL/GenBank/DDBJ whole genome shotgun (WGS) entry which is preliminary data.</text>
</comment>
<dbReference type="RefSeq" id="WP_188819378.1">
    <property type="nucleotide sequence ID" value="NZ_BMLK01000007.1"/>
</dbReference>
<dbReference type="Pfam" id="PF07228">
    <property type="entry name" value="SpoIIE"/>
    <property type="match status" value="1"/>
</dbReference>
<dbReference type="InterPro" id="IPR052016">
    <property type="entry name" value="Bact_Sigma-Reg"/>
</dbReference>
<keyword evidence="1" id="KW-0378">Hydrolase</keyword>
<sequence length="405" mass="44219">MFTSAISSARTNLKVLVVDDDSLMGEYLCLQLESLGCRPKAAENGAEALEILKSREVHLLISDWQMPGMDGMELVAEARKLTSADSHLHIAMMTARSEEKVMRAAMEAGVDDFLFKPLQIVELGLVIASAARNRLLHLRLKRRNAQLAMEHRRASDALERVQADLSAATALHERLLPRFDRCGALALSHLYRPAALLGGDSIGASPLREEGLLFFLVDVRGHGVPAALDSFHLHHRIKQLRPTSAPDLGVAMATINREICDRGDDSYATVACGLIFPEDSEGWVVCAGHPPPLLMMDGSVSQISGGRAMPVGWFDNTTYEPERFAFPQGARFVTYSDGITEAMNASGEQFGEQRLEQALIASAGTPLSQFAASLSDDLRAHLPTQTFEDDISMLAIEHSQTESND</sequence>
<dbReference type="CDD" id="cd17546">
    <property type="entry name" value="REC_hyHK_CKI1_RcsC-like"/>
    <property type="match status" value="1"/>
</dbReference>
<dbReference type="EMBL" id="BMLK01000007">
    <property type="protein sequence ID" value="GGN48633.1"/>
    <property type="molecule type" value="Genomic_DNA"/>
</dbReference>
<dbReference type="Gene3D" id="3.60.40.10">
    <property type="entry name" value="PPM-type phosphatase domain"/>
    <property type="match status" value="1"/>
</dbReference>
<name>A0ABQ2JM14_9SPHN</name>
<dbReference type="SMART" id="SM00448">
    <property type="entry name" value="REC"/>
    <property type="match status" value="1"/>
</dbReference>
<keyword evidence="2" id="KW-0597">Phosphoprotein</keyword>
<dbReference type="InterPro" id="IPR001789">
    <property type="entry name" value="Sig_transdc_resp-reg_receiver"/>
</dbReference>
<evidence type="ECO:0000256" key="1">
    <source>
        <dbReference type="ARBA" id="ARBA00022801"/>
    </source>
</evidence>
<dbReference type="PANTHER" id="PTHR43156:SF2">
    <property type="entry name" value="STAGE II SPORULATION PROTEIN E"/>
    <property type="match status" value="1"/>
</dbReference>
<dbReference type="InterPro" id="IPR036457">
    <property type="entry name" value="PPM-type-like_dom_sf"/>
</dbReference>
<dbReference type="SMART" id="SM00331">
    <property type="entry name" value="PP2C_SIG"/>
    <property type="match status" value="1"/>
</dbReference>
<dbReference type="InterPro" id="IPR001932">
    <property type="entry name" value="PPM-type_phosphatase-like_dom"/>
</dbReference>
<dbReference type="SUPFAM" id="SSF81606">
    <property type="entry name" value="PP2C-like"/>
    <property type="match status" value="1"/>
</dbReference>